<name>A0ABV8LWE4_9ACTN</name>
<evidence type="ECO:0000313" key="1">
    <source>
        <dbReference type="EMBL" id="MFC4135367.1"/>
    </source>
</evidence>
<sequence>MTAREDDDWRRRRDDAVAKHAAAVARAREIETTQARKLVTEFVEEARRKMIPPERLVAFAFNGRSHYRTGLHGWYIHPNHSLAVGVDGEFYVLGVPASLRSRLFGARPAPSDPMLVIGRGAKDGESISLRELLHRRLAPKTGDA</sequence>
<keyword evidence="2" id="KW-1185">Reference proteome</keyword>
<evidence type="ECO:0000313" key="2">
    <source>
        <dbReference type="Proteomes" id="UP001595816"/>
    </source>
</evidence>
<gene>
    <name evidence="1" type="ORF">ACFOZ4_32550</name>
</gene>
<dbReference type="RefSeq" id="WP_253756457.1">
    <property type="nucleotide sequence ID" value="NZ_JAMZDZ010000001.1"/>
</dbReference>
<accession>A0ABV8LWE4</accession>
<evidence type="ECO:0008006" key="3">
    <source>
        <dbReference type="Google" id="ProtNLM"/>
    </source>
</evidence>
<protein>
    <recommendedName>
        <fullName evidence="3">DUF1801 domain-containing protein</fullName>
    </recommendedName>
</protein>
<organism evidence="1 2">
    <name type="scientific">Hamadaea flava</name>
    <dbReference type="NCBI Taxonomy" id="1742688"/>
    <lineage>
        <taxon>Bacteria</taxon>
        <taxon>Bacillati</taxon>
        <taxon>Actinomycetota</taxon>
        <taxon>Actinomycetes</taxon>
        <taxon>Micromonosporales</taxon>
        <taxon>Micromonosporaceae</taxon>
        <taxon>Hamadaea</taxon>
    </lineage>
</organism>
<reference evidence="2" key="1">
    <citation type="journal article" date="2019" name="Int. J. Syst. Evol. Microbiol.">
        <title>The Global Catalogue of Microorganisms (GCM) 10K type strain sequencing project: providing services to taxonomists for standard genome sequencing and annotation.</title>
        <authorList>
            <consortium name="The Broad Institute Genomics Platform"/>
            <consortium name="The Broad Institute Genome Sequencing Center for Infectious Disease"/>
            <person name="Wu L."/>
            <person name="Ma J."/>
        </authorList>
    </citation>
    <scope>NUCLEOTIDE SEQUENCE [LARGE SCALE GENOMIC DNA]</scope>
    <source>
        <strain evidence="2">CGMCC 4.7289</strain>
    </source>
</reference>
<dbReference type="EMBL" id="JBHSAY010000021">
    <property type="protein sequence ID" value="MFC4135367.1"/>
    <property type="molecule type" value="Genomic_DNA"/>
</dbReference>
<dbReference type="Proteomes" id="UP001595816">
    <property type="component" value="Unassembled WGS sequence"/>
</dbReference>
<proteinExistence type="predicted"/>
<comment type="caution">
    <text evidence="1">The sequence shown here is derived from an EMBL/GenBank/DDBJ whole genome shotgun (WGS) entry which is preliminary data.</text>
</comment>